<keyword evidence="2" id="KW-0227">DNA damage</keyword>
<dbReference type="PANTHER" id="PTHR35369">
    <property type="entry name" value="BLR3025 PROTEIN-RELATED"/>
    <property type="match status" value="1"/>
</dbReference>
<dbReference type="PANTHER" id="PTHR35369:SF2">
    <property type="entry name" value="BLR3025 PROTEIN"/>
    <property type="match status" value="1"/>
</dbReference>
<dbReference type="Pfam" id="PF00817">
    <property type="entry name" value="IMS"/>
    <property type="match status" value="1"/>
</dbReference>
<feature type="domain" description="UmuC" evidence="3">
    <location>
        <begin position="1"/>
        <end position="139"/>
    </location>
</feature>
<dbReference type="InterPro" id="IPR043502">
    <property type="entry name" value="DNA/RNA_pol_sf"/>
</dbReference>
<evidence type="ECO:0000313" key="5">
    <source>
        <dbReference type="Proteomes" id="UP000664277"/>
    </source>
</evidence>
<dbReference type="InterPro" id="IPR001126">
    <property type="entry name" value="UmuC"/>
</dbReference>
<dbReference type="AlphaFoldDB" id="A0A8J7TM71"/>
<evidence type="ECO:0000256" key="1">
    <source>
        <dbReference type="ARBA" id="ARBA00010945"/>
    </source>
</evidence>
<comment type="caution">
    <text evidence="4">The sequence shown here is derived from an EMBL/GenBank/DDBJ whole genome shotgun (WGS) entry which is preliminary data.</text>
</comment>
<sequence>MKDRPFVLLSSSQENLNIGRCKVLLCSASASKAGVEPSMTFTEARAVCSQLIWRAYDDKLYKSAQKKLAGELIALSPRIGCAEPGIFFLDAQGLDHLGGEGKLCRDLLKLASRNGFVDGRVGIAGCAFTARIASSSLKKRWTIVPAGQDCDFMAPLPISLLPLSPESLANLEALGIKTIAQMLALPKVSYEGRFSSDVISAYELAGASDPFSPSLPFVEKSFDVFFDIGSALDSLKETLFILKSMLDKLSAELLKEGLSADELTLRFYNDNDLFDERAIKLLRPSVNSRFLLDVVRLSLESKPLKREFTAIRLIVSRFSREAFEQIHTKLGSSRNNEKEVNDNSVLLLMQRLSSRLGETALVRPLASDGHLIENSGFWQPVLSRSLPSEFLPVDSAYVDKCLGTPGKDNLMPGLVLKRHVPAMPVFVSSVKGDSDSSLSASHSVPTAVTYKGQWYQISRVTMPERISGLWWEVPVRKSYYVALLDKLSRRKPSRSTPDKKSDLPAFMTVLLVFDHQEQSWYVEGVFD</sequence>
<dbReference type="InterPro" id="IPR043128">
    <property type="entry name" value="Rev_trsase/Diguanyl_cyclase"/>
</dbReference>
<dbReference type="Gene3D" id="3.30.70.270">
    <property type="match status" value="1"/>
</dbReference>
<evidence type="ECO:0000313" key="4">
    <source>
        <dbReference type="EMBL" id="MBN8660545.1"/>
    </source>
</evidence>
<name>A0A8J7TM71_9BACT</name>
<dbReference type="GO" id="GO:0006281">
    <property type="term" value="P:DNA repair"/>
    <property type="evidence" value="ECO:0007669"/>
    <property type="project" value="InterPro"/>
</dbReference>
<dbReference type="Proteomes" id="UP000664277">
    <property type="component" value="Unassembled WGS sequence"/>
</dbReference>
<dbReference type="Gene3D" id="3.40.1170.60">
    <property type="match status" value="1"/>
</dbReference>
<protein>
    <submittedName>
        <fullName evidence="4">DNA polymerase Y family protein</fullName>
    </submittedName>
</protein>
<reference evidence="4" key="1">
    <citation type="submission" date="2021-02" db="EMBL/GenBank/DDBJ databases">
        <title>Genome-Resolved Metagenomics of a Microbial Community Performing Photosynthetic Biological Nutrient Removal.</title>
        <authorList>
            <person name="Mcdaniel E.A."/>
        </authorList>
    </citation>
    <scope>NUCLEOTIDE SEQUENCE</scope>
    <source>
        <strain evidence="4">UWPOB_OBS1</strain>
    </source>
</reference>
<dbReference type="InterPro" id="IPR050356">
    <property type="entry name" value="SulA_CellDiv_inhibitor"/>
</dbReference>
<evidence type="ECO:0000256" key="2">
    <source>
        <dbReference type="ARBA" id="ARBA00022763"/>
    </source>
</evidence>
<evidence type="ECO:0000259" key="3">
    <source>
        <dbReference type="PROSITE" id="PS50173"/>
    </source>
</evidence>
<comment type="similarity">
    <text evidence="1">Belongs to the DNA polymerase type-Y family.</text>
</comment>
<dbReference type="PROSITE" id="PS50173">
    <property type="entry name" value="UMUC"/>
    <property type="match status" value="1"/>
</dbReference>
<gene>
    <name evidence="4" type="ORF">J0M35_09300</name>
</gene>
<dbReference type="SUPFAM" id="SSF56672">
    <property type="entry name" value="DNA/RNA polymerases"/>
    <property type="match status" value="1"/>
</dbReference>
<accession>A0A8J7TM71</accession>
<dbReference type="CDD" id="cd03468">
    <property type="entry name" value="PolY_like"/>
    <property type="match status" value="1"/>
</dbReference>
<organism evidence="4 5">
    <name type="scientific">Candidatus Obscuribacter phosphatis</name>
    <dbReference type="NCBI Taxonomy" id="1906157"/>
    <lineage>
        <taxon>Bacteria</taxon>
        <taxon>Bacillati</taxon>
        <taxon>Candidatus Melainabacteria</taxon>
        <taxon>Candidatus Obscuribacterales</taxon>
        <taxon>Candidatus Obscuribacteraceae</taxon>
        <taxon>Candidatus Obscuribacter</taxon>
    </lineage>
</organism>
<dbReference type="EMBL" id="JAFLCK010000011">
    <property type="protein sequence ID" value="MBN8660545.1"/>
    <property type="molecule type" value="Genomic_DNA"/>
</dbReference>
<proteinExistence type="inferred from homology"/>